<evidence type="ECO:0000313" key="4">
    <source>
        <dbReference type="Proteomes" id="UP000245119"/>
    </source>
</evidence>
<feature type="signal peptide" evidence="1">
    <location>
        <begin position="1"/>
        <end position="19"/>
    </location>
</feature>
<feature type="domain" description="PKD/REJ-like" evidence="2">
    <location>
        <begin position="2"/>
        <end position="96"/>
    </location>
</feature>
<sequence length="97" mass="10661">MNCGRKVAISTSLVLSVTCGNCSDESMADAEYRWTLYLIDSDTGQQTEVQNAKQGKKYRMEANMMLKDTAGGFAVREFLTNCPPWGGNCTVKPLKGQ</sequence>
<dbReference type="Pfam" id="PF02010">
    <property type="entry name" value="REJ"/>
    <property type="match status" value="1"/>
</dbReference>
<dbReference type="AlphaFoldDB" id="A0A2T7PYL6"/>
<evidence type="ECO:0000256" key="1">
    <source>
        <dbReference type="SAM" id="SignalP"/>
    </source>
</evidence>
<feature type="chain" id="PRO_5015489347" description="PKD/REJ-like domain-containing protein" evidence="1">
    <location>
        <begin position="20"/>
        <end position="97"/>
    </location>
</feature>
<evidence type="ECO:0000259" key="2">
    <source>
        <dbReference type="Pfam" id="PF02010"/>
    </source>
</evidence>
<reference evidence="3 4" key="1">
    <citation type="submission" date="2018-04" db="EMBL/GenBank/DDBJ databases">
        <title>The genome of golden apple snail Pomacea canaliculata provides insight into stress tolerance and invasive adaptation.</title>
        <authorList>
            <person name="Liu C."/>
            <person name="Liu B."/>
            <person name="Ren Y."/>
            <person name="Zhang Y."/>
            <person name="Wang H."/>
            <person name="Li S."/>
            <person name="Jiang F."/>
            <person name="Yin L."/>
            <person name="Zhang G."/>
            <person name="Qian W."/>
            <person name="Fan W."/>
        </authorList>
    </citation>
    <scope>NUCLEOTIDE SEQUENCE [LARGE SCALE GENOMIC DNA]</scope>
    <source>
        <strain evidence="3">SZHN2017</strain>
        <tissue evidence="3">Muscle</tissue>
    </source>
</reference>
<keyword evidence="4" id="KW-1185">Reference proteome</keyword>
<gene>
    <name evidence="3" type="ORF">C0Q70_01114</name>
</gene>
<organism evidence="3 4">
    <name type="scientific">Pomacea canaliculata</name>
    <name type="common">Golden apple snail</name>
    <dbReference type="NCBI Taxonomy" id="400727"/>
    <lineage>
        <taxon>Eukaryota</taxon>
        <taxon>Metazoa</taxon>
        <taxon>Spiralia</taxon>
        <taxon>Lophotrochozoa</taxon>
        <taxon>Mollusca</taxon>
        <taxon>Gastropoda</taxon>
        <taxon>Caenogastropoda</taxon>
        <taxon>Architaenioglossa</taxon>
        <taxon>Ampullarioidea</taxon>
        <taxon>Ampullariidae</taxon>
        <taxon>Pomacea</taxon>
    </lineage>
</organism>
<name>A0A2T7PYL6_POMCA</name>
<protein>
    <recommendedName>
        <fullName evidence="2">PKD/REJ-like domain-containing protein</fullName>
    </recommendedName>
</protein>
<accession>A0A2T7PYL6</accession>
<evidence type="ECO:0000313" key="3">
    <source>
        <dbReference type="EMBL" id="PVD38499.1"/>
    </source>
</evidence>
<dbReference type="OrthoDB" id="444119at2759"/>
<proteinExistence type="predicted"/>
<dbReference type="Proteomes" id="UP000245119">
    <property type="component" value="Linkage Group LG1"/>
</dbReference>
<dbReference type="EMBL" id="PZQS01000001">
    <property type="protein sequence ID" value="PVD38499.1"/>
    <property type="molecule type" value="Genomic_DNA"/>
</dbReference>
<comment type="caution">
    <text evidence="3">The sequence shown here is derived from an EMBL/GenBank/DDBJ whole genome shotgun (WGS) entry which is preliminary data.</text>
</comment>
<keyword evidence="1" id="KW-0732">Signal</keyword>
<dbReference type="InterPro" id="IPR002859">
    <property type="entry name" value="PKD/REJ-like"/>
</dbReference>